<feature type="transmembrane region" description="Helical" evidence="9">
    <location>
        <begin position="288"/>
        <end position="307"/>
    </location>
</feature>
<organism evidence="11 12">
    <name type="scientific">Botrytis hyacinthi</name>
    <dbReference type="NCBI Taxonomy" id="278943"/>
    <lineage>
        <taxon>Eukaryota</taxon>
        <taxon>Fungi</taxon>
        <taxon>Dikarya</taxon>
        <taxon>Ascomycota</taxon>
        <taxon>Pezizomycotina</taxon>
        <taxon>Leotiomycetes</taxon>
        <taxon>Helotiales</taxon>
        <taxon>Sclerotiniaceae</taxon>
        <taxon>Botrytis</taxon>
    </lineage>
</organism>
<feature type="compositionally biased region" description="Basic and acidic residues" evidence="8">
    <location>
        <begin position="544"/>
        <end position="553"/>
    </location>
</feature>
<evidence type="ECO:0000256" key="2">
    <source>
        <dbReference type="ARBA" id="ARBA00004477"/>
    </source>
</evidence>
<comment type="caution">
    <text evidence="11">The sequence shown here is derived from an EMBL/GenBank/DDBJ whole genome shotgun (WGS) entry which is preliminary data.</text>
</comment>
<feature type="transmembrane region" description="Helical" evidence="9">
    <location>
        <begin position="414"/>
        <end position="432"/>
    </location>
</feature>
<feature type="transmembrane region" description="Helical" evidence="9">
    <location>
        <begin position="167"/>
        <end position="187"/>
    </location>
</feature>
<evidence type="ECO:0000256" key="5">
    <source>
        <dbReference type="ARBA" id="ARBA00022692"/>
    </source>
</evidence>
<reference evidence="11 12" key="1">
    <citation type="submission" date="2017-12" db="EMBL/GenBank/DDBJ databases">
        <title>Comparative genomics of Botrytis spp.</title>
        <authorList>
            <person name="Valero-Jimenez C.A."/>
            <person name="Tapia P."/>
            <person name="Veloso J."/>
            <person name="Silva-Moreno E."/>
            <person name="Staats M."/>
            <person name="Valdes J.H."/>
            <person name="Van Kan J.A.L."/>
        </authorList>
    </citation>
    <scope>NUCLEOTIDE SEQUENCE [LARGE SCALE GENOMIC DNA]</scope>
    <source>
        <strain evidence="11 12">Bh0001</strain>
    </source>
</reference>
<keyword evidence="5 9" id="KW-0812">Transmembrane</keyword>
<dbReference type="EMBL" id="PQXK01000013">
    <property type="protein sequence ID" value="TGO42025.1"/>
    <property type="molecule type" value="Genomic_DNA"/>
</dbReference>
<protein>
    <recommendedName>
        <fullName evidence="10">Sugar phosphate transporter domain-containing protein</fullName>
    </recommendedName>
</protein>
<dbReference type="AlphaFoldDB" id="A0A4Z1GZN9"/>
<evidence type="ECO:0000313" key="11">
    <source>
        <dbReference type="EMBL" id="TGO42025.1"/>
    </source>
</evidence>
<comment type="function">
    <text evidence="1">Involved in the import of GDP-mannose from the cytoplasm into the Golgi lumen.</text>
</comment>
<dbReference type="PANTHER" id="PTHR11132">
    <property type="entry name" value="SOLUTE CARRIER FAMILY 35"/>
    <property type="match status" value="1"/>
</dbReference>
<feature type="compositionally biased region" description="Polar residues" evidence="8">
    <location>
        <begin position="41"/>
        <end position="60"/>
    </location>
</feature>
<dbReference type="InterPro" id="IPR004853">
    <property type="entry name" value="Sugar_P_trans_dom"/>
</dbReference>
<feature type="region of interest" description="Disordered" evidence="8">
    <location>
        <begin position="505"/>
        <end position="570"/>
    </location>
</feature>
<accession>A0A4Z1GZN9</accession>
<feature type="transmembrane region" description="Helical" evidence="9">
    <location>
        <begin position="386"/>
        <end position="407"/>
    </location>
</feature>
<evidence type="ECO:0000256" key="1">
    <source>
        <dbReference type="ARBA" id="ARBA00003420"/>
    </source>
</evidence>
<keyword evidence="12" id="KW-1185">Reference proteome</keyword>
<feature type="compositionally biased region" description="Polar residues" evidence="8">
    <location>
        <begin position="83"/>
        <end position="92"/>
    </location>
</feature>
<evidence type="ECO:0000256" key="3">
    <source>
        <dbReference type="ARBA" id="ARBA00010425"/>
    </source>
</evidence>
<name>A0A4Z1GZN9_9HELO</name>
<feature type="compositionally biased region" description="Gly residues" evidence="8">
    <location>
        <begin position="559"/>
        <end position="570"/>
    </location>
</feature>
<evidence type="ECO:0000259" key="10">
    <source>
        <dbReference type="Pfam" id="PF03151"/>
    </source>
</evidence>
<proteinExistence type="inferred from homology"/>
<evidence type="ECO:0000256" key="4">
    <source>
        <dbReference type="ARBA" id="ARBA00011182"/>
    </source>
</evidence>
<feature type="transmembrane region" description="Helical" evidence="9">
    <location>
        <begin position="334"/>
        <end position="353"/>
    </location>
</feature>
<keyword evidence="7 9" id="KW-0472">Membrane</keyword>
<evidence type="ECO:0000256" key="9">
    <source>
        <dbReference type="SAM" id="Phobius"/>
    </source>
</evidence>
<evidence type="ECO:0000256" key="6">
    <source>
        <dbReference type="ARBA" id="ARBA00022989"/>
    </source>
</evidence>
<feature type="compositionally biased region" description="Basic and acidic residues" evidence="8">
    <location>
        <begin position="515"/>
        <end position="528"/>
    </location>
</feature>
<evidence type="ECO:0000313" key="12">
    <source>
        <dbReference type="Proteomes" id="UP000297814"/>
    </source>
</evidence>
<dbReference type="GO" id="GO:0005789">
    <property type="term" value="C:endoplasmic reticulum membrane"/>
    <property type="evidence" value="ECO:0007669"/>
    <property type="project" value="UniProtKB-SubCell"/>
</dbReference>
<comment type="subcellular location">
    <subcellularLocation>
        <location evidence="2">Endoplasmic reticulum membrane</location>
        <topology evidence="2">Multi-pass membrane protein</topology>
    </subcellularLocation>
</comment>
<evidence type="ECO:0000256" key="7">
    <source>
        <dbReference type="ARBA" id="ARBA00023136"/>
    </source>
</evidence>
<feature type="region of interest" description="Disordered" evidence="8">
    <location>
        <begin position="1"/>
        <end position="101"/>
    </location>
</feature>
<dbReference type="InterPro" id="IPR050186">
    <property type="entry name" value="TPT_transporter"/>
</dbReference>
<dbReference type="Proteomes" id="UP000297814">
    <property type="component" value="Unassembled WGS sequence"/>
</dbReference>
<comment type="similarity">
    <text evidence="3">Belongs to the TPT transporter family. SLC35D subfamily.</text>
</comment>
<feature type="domain" description="Sugar phosphate transporter" evidence="10">
    <location>
        <begin position="133"/>
        <end position="453"/>
    </location>
</feature>
<gene>
    <name evidence="11" type="ORF">BHYA_0013g00280</name>
</gene>
<comment type="subunit">
    <text evidence="4">Homooligomer.</text>
</comment>
<dbReference type="Pfam" id="PF03151">
    <property type="entry name" value="TPT"/>
    <property type="match status" value="1"/>
</dbReference>
<keyword evidence="6 9" id="KW-1133">Transmembrane helix</keyword>
<sequence>MPHSTRGPSPGRIAQTSFKFPGDTKASSRTSMEKFPDLDTSDTFNQYDGQHSYNSRNSNGYPGGGPPVDRWQAQRNGRMRGDSWTNGESNNGRGHRKQKSLSDAFKTIKSRKGSMSANVHEISDALKAPVSPKLIVLCIVWYLSSALTNTSSKSILNAFPKPATLTLIQFAFVAFYCLFFSWLSATFPQLKNAIPALRHGIRYPTREVIMTTLPLAAFQIGGHLLSSTATAKIPVSLVHTIKGLSPLFTVVAYRLIYNIRYPVATYLSLVPLTLGVMLACSAEFRGNIFGIIYAFLAAIIFVTQNIFSKRLFNEAAIAEAAGQPRTNKLDKLNLLCYSSGLAFLVTSPIWFWSEGITLLGDFFHDGSLDLSSHPEAFDHGRLALEFVFNGTFHFGQNIIAFVLLSMVSPVTYSVASLIKRVFVVVIAIIWFQNPTTKIQGLGIALTFFGLYLYDRTKGSNKADRKAKMLNIKEESLLPLNTTSGRLTPVTQGQVLFESPIQARGGGYSLSSGNSDNKRSDDNSFDRNGRLRGSSNASWLPPGTKQEDTWKPREIIANGPGNGNGNGISVN</sequence>
<evidence type="ECO:0000256" key="8">
    <source>
        <dbReference type="SAM" id="MobiDB-lite"/>
    </source>
</evidence>
<feature type="transmembrane region" description="Helical" evidence="9">
    <location>
        <begin position="263"/>
        <end position="282"/>
    </location>
</feature>